<name>A0A0G0TB39_9BACT</name>
<sequence>MGNIKKRMTEKYRDSVSLLDLHYFLNHRLAVFNDEQMDLWRIEQKQIAQDEWGGVDLLLEKRAQTGSTRYLDSAISLRGLAETHEAMSRLPNPYQANNTVLLNSSHSITFWLQ</sequence>
<evidence type="ECO:0000313" key="1">
    <source>
        <dbReference type="EMBL" id="KKR72041.1"/>
    </source>
</evidence>
<dbReference type="EMBL" id="LBZM01000013">
    <property type="protein sequence ID" value="KKR72041.1"/>
    <property type="molecule type" value="Genomic_DNA"/>
</dbReference>
<comment type="caution">
    <text evidence="1">The sequence shown here is derived from an EMBL/GenBank/DDBJ whole genome shotgun (WGS) entry which is preliminary data.</text>
</comment>
<gene>
    <name evidence="1" type="ORF">UU14_C0013G0015</name>
</gene>
<dbReference type="AlphaFoldDB" id="A0A0G0TB39"/>
<evidence type="ECO:0000313" key="2">
    <source>
        <dbReference type="Proteomes" id="UP000034664"/>
    </source>
</evidence>
<organism evidence="1 2">
    <name type="scientific">Candidatus Roizmanbacteria bacterium GW2011_GWB1_40_7</name>
    <dbReference type="NCBI Taxonomy" id="1618482"/>
    <lineage>
        <taxon>Bacteria</taxon>
        <taxon>Candidatus Roizmaniibacteriota</taxon>
    </lineage>
</organism>
<reference evidence="1 2" key="1">
    <citation type="journal article" date="2015" name="Nature">
        <title>rRNA introns, odd ribosomes, and small enigmatic genomes across a large radiation of phyla.</title>
        <authorList>
            <person name="Brown C.T."/>
            <person name="Hug L.A."/>
            <person name="Thomas B.C."/>
            <person name="Sharon I."/>
            <person name="Castelle C.J."/>
            <person name="Singh A."/>
            <person name="Wilkins M.J."/>
            <person name="Williams K.H."/>
            <person name="Banfield J.F."/>
        </authorList>
    </citation>
    <scope>NUCLEOTIDE SEQUENCE [LARGE SCALE GENOMIC DNA]</scope>
</reference>
<proteinExistence type="predicted"/>
<accession>A0A0G0TB39</accession>
<dbReference type="Proteomes" id="UP000034664">
    <property type="component" value="Unassembled WGS sequence"/>
</dbReference>
<protein>
    <submittedName>
        <fullName evidence="1">Uncharacterized protein</fullName>
    </submittedName>
</protein>